<keyword evidence="6 9" id="KW-0472">Membrane</keyword>
<keyword evidence="5 9" id="KW-0342">GTP-binding</keyword>
<evidence type="ECO:0000256" key="8">
    <source>
        <dbReference type="ARBA" id="ARBA00048027"/>
    </source>
</evidence>
<feature type="domain" description="SRP54-type proteins GTP-binding" evidence="10">
    <location>
        <begin position="274"/>
        <end position="287"/>
    </location>
</feature>
<comment type="catalytic activity">
    <reaction evidence="8 9">
        <text>GTP + H2O = GDP + phosphate + H(+)</text>
        <dbReference type="Rhea" id="RHEA:19669"/>
        <dbReference type="ChEBI" id="CHEBI:15377"/>
        <dbReference type="ChEBI" id="CHEBI:15378"/>
        <dbReference type="ChEBI" id="CHEBI:37565"/>
        <dbReference type="ChEBI" id="CHEBI:43474"/>
        <dbReference type="ChEBI" id="CHEBI:58189"/>
        <dbReference type="EC" id="3.6.5.4"/>
    </reaction>
</comment>
<evidence type="ECO:0000256" key="9">
    <source>
        <dbReference type="HAMAP-Rule" id="MF_00920"/>
    </source>
</evidence>
<evidence type="ECO:0000313" key="11">
    <source>
        <dbReference type="EMBL" id="HIU41523.1"/>
    </source>
</evidence>
<comment type="similarity">
    <text evidence="9">Belongs to the GTP-binding SRP family. FtsY subfamily.</text>
</comment>
<comment type="caution">
    <text evidence="11">The sequence shown here is derived from an EMBL/GenBank/DDBJ whole genome shotgun (WGS) entry which is preliminary data.</text>
</comment>
<dbReference type="EC" id="3.6.5.4" evidence="9"/>
<dbReference type="SUPFAM" id="SSF52540">
    <property type="entry name" value="P-loop containing nucleoside triphosphate hydrolases"/>
    <property type="match status" value="1"/>
</dbReference>
<evidence type="ECO:0000256" key="3">
    <source>
        <dbReference type="ARBA" id="ARBA00022741"/>
    </source>
</evidence>
<organism evidence="11 12">
    <name type="scientific">Candidatus Egerieicola faecale</name>
    <dbReference type="NCBI Taxonomy" id="2840774"/>
    <lineage>
        <taxon>Bacteria</taxon>
        <taxon>Bacillati</taxon>
        <taxon>Bacillota</taxon>
        <taxon>Clostridia</taxon>
        <taxon>Eubacteriales</taxon>
        <taxon>Oscillospiraceae</taxon>
        <taxon>Oscillospiraceae incertae sedis</taxon>
        <taxon>Candidatus Egerieicola</taxon>
    </lineage>
</organism>
<dbReference type="FunFam" id="3.40.50.300:FF:000053">
    <property type="entry name" value="Signal recognition particle receptor FtsY"/>
    <property type="match status" value="1"/>
</dbReference>
<comment type="subunit">
    <text evidence="9">Part of the signal recognition particle protein translocation system, which is composed of SRP and FtsY.</text>
</comment>
<keyword evidence="2 9" id="KW-0963">Cytoplasm</keyword>
<feature type="binding site" evidence="9">
    <location>
        <begin position="107"/>
        <end position="114"/>
    </location>
    <ligand>
        <name>GTP</name>
        <dbReference type="ChEBI" id="CHEBI:37565"/>
    </ligand>
</feature>
<dbReference type="SUPFAM" id="SSF47364">
    <property type="entry name" value="Domain of the SRP/SRP receptor G-proteins"/>
    <property type="match status" value="1"/>
</dbReference>
<dbReference type="InterPro" id="IPR004390">
    <property type="entry name" value="SR_rcpt_FtsY"/>
</dbReference>
<keyword evidence="3 9" id="KW-0547">Nucleotide-binding</keyword>
<dbReference type="HAMAP" id="MF_00920">
    <property type="entry name" value="FtsY"/>
    <property type="match status" value="1"/>
</dbReference>
<feature type="binding site" evidence="9">
    <location>
        <begin position="253"/>
        <end position="256"/>
    </location>
    <ligand>
        <name>GTP</name>
        <dbReference type="ChEBI" id="CHEBI:37565"/>
    </ligand>
</feature>
<dbReference type="InterPro" id="IPR013822">
    <property type="entry name" value="Signal_recog_particl_SRP54_hlx"/>
</dbReference>
<dbReference type="GO" id="GO:0003924">
    <property type="term" value="F:GTPase activity"/>
    <property type="evidence" value="ECO:0007669"/>
    <property type="project" value="UniProtKB-UniRule"/>
</dbReference>
<evidence type="ECO:0000256" key="5">
    <source>
        <dbReference type="ARBA" id="ARBA00023134"/>
    </source>
</evidence>
<dbReference type="PANTHER" id="PTHR43134:SF1">
    <property type="entry name" value="SIGNAL RECOGNITION PARTICLE RECEPTOR SUBUNIT ALPHA"/>
    <property type="match status" value="1"/>
</dbReference>
<accession>A0A9D1IQP7</accession>
<dbReference type="CDD" id="cd17874">
    <property type="entry name" value="FtsY"/>
    <property type="match status" value="1"/>
</dbReference>
<dbReference type="Proteomes" id="UP000824082">
    <property type="component" value="Unassembled WGS sequence"/>
</dbReference>
<keyword evidence="7 9" id="KW-0675">Receptor</keyword>
<dbReference type="GO" id="GO:0005525">
    <property type="term" value="F:GTP binding"/>
    <property type="evidence" value="ECO:0007669"/>
    <property type="project" value="UniProtKB-UniRule"/>
</dbReference>
<comment type="subcellular location">
    <subcellularLocation>
        <location evidence="9">Cell membrane</location>
        <topology evidence="9">Peripheral membrane protein</topology>
        <orientation evidence="9">Cytoplasmic side</orientation>
    </subcellularLocation>
    <subcellularLocation>
        <location evidence="9">Cytoplasm</location>
    </subcellularLocation>
</comment>
<dbReference type="AlphaFoldDB" id="A0A9D1IQP7"/>
<dbReference type="InterPro" id="IPR042101">
    <property type="entry name" value="SRP54_N_sf"/>
</dbReference>
<dbReference type="FunFam" id="1.20.120.140:FF:000002">
    <property type="entry name" value="Signal recognition particle receptor FtsY"/>
    <property type="match status" value="1"/>
</dbReference>
<evidence type="ECO:0000256" key="7">
    <source>
        <dbReference type="ARBA" id="ARBA00023170"/>
    </source>
</evidence>
<evidence type="ECO:0000259" key="10">
    <source>
        <dbReference type="PROSITE" id="PS00300"/>
    </source>
</evidence>
<dbReference type="InterPro" id="IPR027417">
    <property type="entry name" value="P-loop_NTPase"/>
</dbReference>
<evidence type="ECO:0000256" key="1">
    <source>
        <dbReference type="ARBA" id="ARBA00022475"/>
    </source>
</evidence>
<dbReference type="SMART" id="SM00963">
    <property type="entry name" value="SRP54_N"/>
    <property type="match status" value="1"/>
</dbReference>
<keyword evidence="4 9" id="KW-0378">Hydrolase</keyword>
<dbReference type="NCBIfam" id="TIGR00064">
    <property type="entry name" value="ftsY"/>
    <property type="match status" value="1"/>
</dbReference>
<dbReference type="EMBL" id="DVMX01000059">
    <property type="protein sequence ID" value="HIU41523.1"/>
    <property type="molecule type" value="Genomic_DNA"/>
</dbReference>
<feature type="binding site" evidence="9">
    <location>
        <begin position="189"/>
        <end position="193"/>
    </location>
    <ligand>
        <name>GTP</name>
        <dbReference type="ChEBI" id="CHEBI:37565"/>
    </ligand>
</feature>
<evidence type="ECO:0000313" key="12">
    <source>
        <dbReference type="Proteomes" id="UP000824082"/>
    </source>
</evidence>
<dbReference type="Pfam" id="PF00448">
    <property type="entry name" value="SRP54"/>
    <property type="match status" value="1"/>
</dbReference>
<dbReference type="InterPro" id="IPR000897">
    <property type="entry name" value="SRP54_GTPase_dom"/>
</dbReference>
<protein>
    <recommendedName>
        <fullName evidence="9">Signal recognition particle receptor FtsY</fullName>
        <shortName evidence="9">SRP receptor</shortName>
        <ecNumber evidence="9">3.6.5.4</ecNumber>
    </recommendedName>
</protein>
<dbReference type="GO" id="GO:0005737">
    <property type="term" value="C:cytoplasm"/>
    <property type="evidence" value="ECO:0007669"/>
    <property type="project" value="UniProtKB-SubCell"/>
</dbReference>
<dbReference type="GO" id="GO:0006614">
    <property type="term" value="P:SRP-dependent cotranslational protein targeting to membrane"/>
    <property type="evidence" value="ECO:0007669"/>
    <property type="project" value="InterPro"/>
</dbReference>
<sequence>MGIFQKIKSGLQKTRQSIVGGVSQVFRSFQNIDEELYEELEETLIMADIGAVTSERIVEALRQKVKEEKCKDPSLLTGMLKEIIAGMLQGDSQLHLPQKPAMILVIGVNGVGKTTTIGKLAYQLKEQGNRVLLGAADTFRAAAIDQLQIWADRAGVELIKHKEGADPAAVVFDTISAAKARKADVMICDTAGRLHNKKNLMDELSKINRVIDRELPDTSKEVLLVLDATTGQNAVNQAREFMQAAGITGIVLTKLDGTARGGIIIAIKEELGLPVKYIGVGEQIDDLQPFDPQQFVDALFTEETT</sequence>
<dbReference type="Pfam" id="PF02881">
    <property type="entry name" value="SRP54_N"/>
    <property type="match status" value="1"/>
</dbReference>
<keyword evidence="1 9" id="KW-1003">Cell membrane</keyword>
<dbReference type="Gene3D" id="3.40.50.300">
    <property type="entry name" value="P-loop containing nucleotide triphosphate hydrolases"/>
    <property type="match status" value="1"/>
</dbReference>
<dbReference type="PROSITE" id="PS00300">
    <property type="entry name" value="SRP54"/>
    <property type="match status" value="1"/>
</dbReference>
<comment type="function">
    <text evidence="9">Involved in targeting and insertion of nascent membrane proteins into the cytoplasmic membrane. Acts as a receptor for the complex formed by the signal recognition particle (SRP) and the ribosome-nascent chain (RNC).</text>
</comment>
<evidence type="ECO:0000256" key="6">
    <source>
        <dbReference type="ARBA" id="ARBA00023136"/>
    </source>
</evidence>
<reference evidence="11" key="1">
    <citation type="submission" date="2020-10" db="EMBL/GenBank/DDBJ databases">
        <authorList>
            <person name="Gilroy R."/>
        </authorList>
    </citation>
    <scope>NUCLEOTIDE SEQUENCE</scope>
    <source>
        <strain evidence="11">4509</strain>
    </source>
</reference>
<dbReference type="GO" id="GO:0005047">
    <property type="term" value="F:signal recognition particle binding"/>
    <property type="evidence" value="ECO:0007669"/>
    <property type="project" value="TreeGrafter"/>
</dbReference>
<dbReference type="PANTHER" id="PTHR43134">
    <property type="entry name" value="SIGNAL RECOGNITION PARTICLE RECEPTOR SUBUNIT ALPHA"/>
    <property type="match status" value="1"/>
</dbReference>
<reference evidence="11" key="2">
    <citation type="journal article" date="2021" name="PeerJ">
        <title>Extensive microbial diversity within the chicken gut microbiome revealed by metagenomics and culture.</title>
        <authorList>
            <person name="Gilroy R."/>
            <person name="Ravi A."/>
            <person name="Getino M."/>
            <person name="Pursley I."/>
            <person name="Horton D.L."/>
            <person name="Alikhan N.F."/>
            <person name="Baker D."/>
            <person name="Gharbi K."/>
            <person name="Hall N."/>
            <person name="Watson M."/>
            <person name="Adriaenssens E.M."/>
            <person name="Foster-Nyarko E."/>
            <person name="Jarju S."/>
            <person name="Secka A."/>
            <person name="Antonio M."/>
            <person name="Oren A."/>
            <person name="Chaudhuri R.R."/>
            <person name="La Ragione R."/>
            <person name="Hildebrand F."/>
            <person name="Pallen M.J."/>
        </authorList>
    </citation>
    <scope>NUCLEOTIDE SEQUENCE</scope>
    <source>
        <strain evidence="11">4509</strain>
    </source>
</reference>
<proteinExistence type="inferred from homology"/>
<evidence type="ECO:0000256" key="2">
    <source>
        <dbReference type="ARBA" id="ARBA00022490"/>
    </source>
</evidence>
<dbReference type="InterPro" id="IPR003593">
    <property type="entry name" value="AAA+_ATPase"/>
</dbReference>
<gene>
    <name evidence="9 11" type="primary">ftsY</name>
    <name evidence="11" type="ORF">IAD19_03125</name>
</gene>
<name>A0A9D1IQP7_9FIRM</name>
<dbReference type="Gene3D" id="1.20.120.140">
    <property type="entry name" value="Signal recognition particle SRP54, nucleotide-binding domain"/>
    <property type="match status" value="1"/>
</dbReference>
<dbReference type="SMART" id="SM00962">
    <property type="entry name" value="SRP54"/>
    <property type="match status" value="1"/>
</dbReference>
<dbReference type="GO" id="GO:0005886">
    <property type="term" value="C:plasma membrane"/>
    <property type="evidence" value="ECO:0007669"/>
    <property type="project" value="UniProtKB-SubCell"/>
</dbReference>
<dbReference type="InterPro" id="IPR036225">
    <property type="entry name" value="SRP/SRP_N"/>
</dbReference>
<evidence type="ECO:0000256" key="4">
    <source>
        <dbReference type="ARBA" id="ARBA00022801"/>
    </source>
</evidence>
<dbReference type="SMART" id="SM00382">
    <property type="entry name" value="AAA"/>
    <property type="match status" value="1"/>
</dbReference>